<comment type="caution">
    <text evidence="5">The sequence shown here is derived from an EMBL/GenBank/DDBJ whole genome shotgun (WGS) entry which is preliminary data.</text>
</comment>
<feature type="domain" description="Fe/B12 periplasmic-binding" evidence="4">
    <location>
        <begin position="150"/>
        <end position="343"/>
    </location>
</feature>
<dbReference type="InterPro" id="IPR002491">
    <property type="entry name" value="ABC_transptr_periplasmic_BD"/>
</dbReference>
<comment type="subcellular location">
    <subcellularLocation>
        <location evidence="1">Cell envelope</location>
    </subcellularLocation>
</comment>
<organism evidence="5 6">
    <name type="scientific">Halorientalis pallida</name>
    <dbReference type="NCBI Taxonomy" id="2479928"/>
    <lineage>
        <taxon>Archaea</taxon>
        <taxon>Methanobacteriati</taxon>
        <taxon>Methanobacteriota</taxon>
        <taxon>Stenosarchaea group</taxon>
        <taxon>Halobacteria</taxon>
        <taxon>Halobacteriales</taxon>
        <taxon>Haloarculaceae</taxon>
        <taxon>Halorientalis</taxon>
    </lineage>
</organism>
<dbReference type="Pfam" id="PF01497">
    <property type="entry name" value="Peripla_BP_2"/>
    <property type="match status" value="1"/>
</dbReference>
<evidence type="ECO:0000256" key="1">
    <source>
        <dbReference type="ARBA" id="ARBA00004196"/>
    </source>
</evidence>
<evidence type="ECO:0000313" key="5">
    <source>
        <dbReference type="EMBL" id="RXK48595.1"/>
    </source>
</evidence>
<keyword evidence="6" id="KW-1185">Reference proteome</keyword>
<proteinExistence type="predicted"/>
<keyword evidence="2" id="KW-0813">Transport</keyword>
<dbReference type="SUPFAM" id="SSF53807">
    <property type="entry name" value="Helical backbone' metal receptor"/>
    <property type="match status" value="1"/>
</dbReference>
<keyword evidence="3" id="KW-0732">Signal</keyword>
<gene>
    <name evidence="5" type="ORF">EAF64_13040</name>
</gene>
<dbReference type="PANTHER" id="PTHR30532">
    <property type="entry name" value="IRON III DICITRATE-BINDING PERIPLASMIC PROTEIN"/>
    <property type="match status" value="1"/>
</dbReference>
<dbReference type="InterPro" id="IPR051313">
    <property type="entry name" value="Bact_iron-sidero_bind"/>
</dbReference>
<sequence length="385" mass="42833">METTHTAPTRRQYITGGSALAAGGLLVGCSDIVGQGEGDSGDGNRTDSGGSYTVEMAPTGEGSFDSVPETWAVYCPGYADMGVALGQADGLQSAGYKPRFYTRWYDELDGVSVDKDSLYELYQSGIDQEIFFEMDADVHVIDPNWLINNFDGWERTDVDEIRDTVGPFVDNLIFRQTGVCHGDYRYYSMYEAFEKVAEVFQATDRYEAFESLHDEYVRGRVADALPPESERPTGLFAHANGTEPEVFSPYRFDTGGTSVKHWRDLGVRDALVGTDVQGFSSTNRKRIDYEQLLEIDPDVLLLEGHGSKTATEFENTVVEYMRNHDVASELTAVQNGRVFRGGPTYQGPIYNLFLVERGAKDRYPDRFSGELFDRDRVADIVAGAL</sequence>
<reference evidence="5 6" key="1">
    <citation type="submission" date="2019-01" db="EMBL/GenBank/DDBJ databases">
        <title>Halorientalis sp. F13-25 a new haloarchaeum isolated from hypersaline water.</title>
        <authorList>
            <person name="Ana D.-V."/>
            <person name="Cristina S.-P."/>
            <person name="Antonio V."/>
        </authorList>
    </citation>
    <scope>NUCLEOTIDE SEQUENCE [LARGE SCALE GENOMIC DNA]</scope>
    <source>
        <strain evidence="5 6">F13-25</strain>
    </source>
</reference>
<dbReference type="Proteomes" id="UP000289691">
    <property type="component" value="Unassembled WGS sequence"/>
</dbReference>
<name>A0A498L3K4_9EURY</name>
<evidence type="ECO:0000313" key="6">
    <source>
        <dbReference type="Proteomes" id="UP000289691"/>
    </source>
</evidence>
<dbReference type="AlphaFoldDB" id="A0A498L3K4"/>
<accession>A0A498L3K4</accession>
<dbReference type="EMBL" id="RDFA01000004">
    <property type="protein sequence ID" value="RXK48595.1"/>
    <property type="molecule type" value="Genomic_DNA"/>
</dbReference>
<dbReference type="Gene3D" id="3.40.50.1980">
    <property type="entry name" value="Nitrogenase molybdenum iron protein domain"/>
    <property type="match status" value="1"/>
</dbReference>
<evidence type="ECO:0000256" key="3">
    <source>
        <dbReference type="ARBA" id="ARBA00022729"/>
    </source>
</evidence>
<dbReference type="RefSeq" id="WP_129069432.1">
    <property type="nucleotide sequence ID" value="NZ_RDFA01000004.1"/>
</dbReference>
<evidence type="ECO:0000256" key="2">
    <source>
        <dbReference type="ARBA" id="ARBA00022448"/>
    </source>
</evidence>
<evidence type="ECO:0000259" key="4">
    <source>
        <dbReference type="Pfam" id="PF01497"/>
    </source>
</evidence>
<dbReference type="OrthoDB" id="304381at2157"/>
<dbReference type="PANTHER" id="PTHR30532:SF1">
    <property type="entry name" value="IRON(3+)-HYDROXAMATE-BINDING PROTEIN FHUD"/>
    <property type="match status" value="1"/>
</dbReference>
<protein>
    <submittedName>
        <fullName evidence="5">Fe3+-hydroxamate ABC transporter substrate-binding protein</fullName>
    </submittedName>
</protein>